<accession>A0ABP7FRP9</accession>
<name>A0ABP7FRP9_9ACTN</name>
<feature type="domain" description="TadE-like" evidence="2">
    <location>
        <begin position="11"/>
        <end position="53"/>
    </location>
</feature>
<dbReference type="Pfam" id="PF07811">
    <property type="entry name" value="TadE"/>
    <property type="match status" value="1"/>
</dbReference>
<keyword evidence="1" id="KW-0812">Transmembrane</keyword>
<comment type="caution">
    <text evidence="3">The sequence shown here is derived from an EMBL/GenBank/DDBJ whole genome shotgun (WGS) entry which is preliminary data.</text>
</comment>
<dbReference type="InterPro" id="IPR012495">
    <property type="entry name" value="TadE-like_dom"/>
</dbReference>
<reference evidence="4" key="1">
    <citation type="journal article" date="2019" name="Int. J. Syst. Evol. Microbiol.">
        <title>The Global Catalogue of Microorganisms (GCM) 10K type strain sequencing project: providing services to taxonomists for standard genome sequencing and annotation.</title>
        <authorList>
            <consortium name="The Broad Institute Genomics Platform"/>
            <consortium name="The Broad Institute Genome Sequencing Center for Infectious Disease"/>
            <person name="Wu L."/>
            <person name="Ma J."/>
        </authorList>
    </citation>
    <scope>NUCLEOTIDE SEQUENCE [LARGE SCALE GENOMIC DNA]</scope>
    <source>
        <strain evidence="4">JCM 17137</strain>
    </source>
</reference>
<evidence type="ECO:0000256" key="1">
    <source>
        <dbReference type="SAM" id="Phobius"/>
    </source>
</evidence>
<protein>
    <recommendedName>
        <fullName evidence="2">TadE-like domain-containing protein</fullName>
    </recommendedName>
</protein>
<gene>
    <name evidence="3" type="ORF">GCM10022402_25190</name>
</gene>
<keyword evidence="1" id="KW-0472">Membrane</keyword>
<feature type="transmembrane region" description="Helical" evidence="1">
    <location>
        <begin position="12"/>
        <end position="35"/>
    </location>
</feature>
<evidence type="ECO:0000313" key="3">
    <source>
        <dbReference type="EMBL" id="GAA3744515.1"/>
    </source>
</evidence>
<dbReference type="RefSeq" id="WP_344971206.1">
    <property type="nucleotide sequence ID" value="NZ_BAABDD010000010.1"/>
</dbReference>
<dbReference type="Proteomes" id="UP001500908">
    <property type="component" value="Unassembled WGS sequence"/>
</dbReference>
<evidence type="ECO:0000313" key="4">
    <source>
        <dbReference type="Proteomes" id="UP001500908"/>
    </source>
</evidence>
<proteinExistence type="predicted"/>
<organism evidence="3 4">
    <name type="scientific">Salinactinospora qingdaonensis</name>
    <dbReference type="NCBI Taxonomy" id="702744"/>
    <lineage>
        <taxon>Bacteria</taxon>
        <taxon>Bacillati</taxon>
        <taxon>Actinomycetota</taxon>
        <taxon>Actinomycetes</taxon>
        <taxon>Streptosporangiales</taxon>
        <taxon>Nocardiopsidaceae</taxon>
        <taxon>Salinactinospora</taxon>
    </lineage>
</organism>
<dbReference type="EMBL" id="BAABDD010000010">
    <property type="protein sequence ID" value="GAA3744515.1"/>
    <property type="molecule type" value="Genomic_DNA"/>
</dbReference>
<keyword evidence="1" id="KW-1133">Transmembrane helix</keyword>
<sequence length="140" mass="14262">MRHTQIRRDTGGAAVELALLTPALVLFALLVVLAYRTVSAEFTADTVAHAAARAATLQRSVAAAEIASREAAANALRTHELSCAGHTLTLDTAGLVPGSTVTATFTCHADLADLSGLGLPGTYTATGTASAVVDTYRSAP</sequence>
<keyword evidence="4" id="KW-1185">Reference proteome</keyword>
<evidence type="ECO:0000259" key="2">
    <source>
        <dbReference type="Pfam" id="PF07811"/>
    </source>
</evidence>